<dbReference type="GO" id="GO:0008237">
    <property type="term" value="F:metallopeptidase activity"/>
    <property type="evidence" value="ECO:0007669"/>
    <property type="project" value="UniProtKB-KW"/>
</dbReference>
<evidence type="ECO:0000313" key="12">
    <source>
        <dbReference type="Proteomes" id="UP000320585"/>
    </source>
</evidence>
<dbReference type="GO" id="GO:0005737">
    <property type="term" value="C:cytoplasm"/>
    <property type="evidence" value="ECO:0007669"/>
    <property type="project" value="UniProtKB-ARBA"/>
</dbReference>
<dbReference type="OrthoDB" id="9764268at2"/>
<dbReference type="Proteomes" id="UP000320585">
    <property type="component" value="Chromosome"/>
</dbReference>
<keyword evidence="12" id="KW-1185">Reference proteome</keyword>
<dbReference type="PANTHER" id="PTHR28570:SF3">
    <property type="entry name" value="ASPARTYL AMINOPEPTIDASE"/>
    <property type="match status" value="1"/>
</dbReference>
<keyword evidence="6 9" id="KW-0378">Hydrolase</keyword>
<evidence type="ECO:0000256" key="6">
    <source>
        <dbReference type="ARBA" id="ARBA00022801"/>
    </source>
</evidence>
<accession>A0A8D4UVE9</accession>
<dbReference type="Pfam" id="PF02127">
    <property type="entry name" value="Peptidase_M18"/>
    <property type="match status" value="1"/>
</dbReference>
<dbReference type="EMBL" id="AP019697">
    <property type="protein sequence ID" value="BBK25732.1"/>
    <property type="molecule type" value="Genomic_DNA"/>
</dbReference>
<evidence type="ECO:0000313" key="11">
    <source>
        <dbReference type="EMBL" id="BBK25732.1"/>
    </source>
</evidence>
<evidence type="ECO:0000256" key="4">
    <source>
        <dbReference type="ARBA" id="ARBA00022670"/>
    </source>
</evidence>
<evidence type="ECO:0000256" key="5">
    <source>
        <dbReference type="ARBA" id="ARBA00022723"/>
    </source>
</evidence>
<sequence>MENYHFIDPLKFLSEATSPYQTVIKSAEILKENGFEELELDQDWKLEPGTDYFVKVYGSTLVAFHFGKNLRSRLHLGAAHTDSPCLRIKPNAETTTRNYGKLNVEVYGGMIRSTWIDRPLSLAGKIVLKSNDPYHPKTVFVDARRPLMVIPHLAIHMNRQMNDGESFNQQKDMLPLITMLDGNRLSEPFFMNFLGSEFKLPVEDIFSYELTVYPCDPPCLVGIHNEFISGSRLDNLTSVMACLNGIINGSKKDGLHAVALFDNEEVGSKSKQGAASMVLPDILERIYLNQCFTTEQYLADLGKAFFFSLDVAHALHPNVPEKNDITNFPVLNGGVTLKIACSQSYAGDAEAIAIAKSLCSGHNIPCQVFLNRSDIAGGFTLGPLLSANLPIRTMDIGVTVLGMHSARETMGADDQDAINRLMTVFFE</sequence>
<dbReference type="GO" id="GO:0006508">
    <property type="term" value="P:proteolysis"/>
    <property type="evidence" value="ECO:0007669"/>
    <property type="project" value="UniProtKB-KW"/>
</dbReference>
<comment type="similarity">
    <text evidence="2 9">Belongs to the peptidase M18 family.</text>
</comment>
<dbReference type="PANTHER" id="PTHR28570">
    <property type="entry name" value="ASPARTYL AMINOPEPTIDASE"/>
    <property type="match status" value="1"/>
</dbReference>
<name>A0A8D4UVE9_9FIRM</name>
<dbReference type="InterPro" id="IPR001948">
    <property type="entry name" value="Peptidase_M18"/>
</dbReference>
<evidence type="ECO:0000256" key="3">
    <source>
        <dbReference type="ARBA" id="ARBA00022438"/>
    </source>
</evidence>
<gene>
    <name evidence="11" type="ORF">Dia5BBH33_16670</name>
</gene>
<dbReference type="GeneID" id="92716887"/>
<evidence type="ECO:0000256" key="1">
    <source>
        <dbReference type="ARBA" id="ARBA00001947"/>
    </source>
</evidence>
<reference evidence="12" key="1">
    <citation type="submission" date="2019-05" db="EMBL/GenBank/DDBJ databases">
        <title>Complete genome sequencing of Dialister sp. strain 5BBH33.</title>
        <authorList>
            <person name="Sakamoto M."/>
            <person name="Murakami T."/>
            <person name="Mori H."/>
        </authorList>
    </citation>
    <scope>NUCLEOTIDE SEQUENCE [LARGE SCALE GENOMIC DNA]</scope>
    <source>
        <strain evidence="12">5BBH33</strain>
    </source>
</reference>
<organism evidence="11 12">
    <name type="scientific">Dialister hominis</name>
    <dbReference type="NCBI Taxonomy" id="2582419"/>
    <lineage>
        <taxon>Bacteria</taxon>
        <taxon>Bacillati</taxon>
        <taxon>Bacillota</taxon>
        <taxon>Negativicutes</taxon>
        <taxon>Veillonellales</taxon>
        <taxon>Veillonellaceae</taxon>
        <taxon>Dialister</taxon>
    </lineage>
</organism>
<keyword evidence="4 9" id="KW-0645">Protease</keyword>
<keyword evidence="3 9" id="KW-0031">Aminopeptidase</keyword>
<dbReference type="InterPro" id="IPR023358">
    <property type="entry name" value="Peptidase_M18_dom2"/>
</dbReference>
<dbReference type="EC" id="3.4.11.-" evidence="10"/>
<evidence type="ECO:0000256" key="7">
    <source>
        <dbReference type="ARBA" id="ARBA00022833"/>
    </source>
</evidence>
<dbReference type="NCBIfam" id="NF002759">
    <property type="entry name" value="PRK02813.1"/>
    <property type="match status" value="1"/>
</dbReference>
<evidence type="ECO:0000256" key="9">
    <source>
        <dbReference type="RuleBase" id="RU004386"/>
    </source>
</evidence>
<evidence type="ECO:0000256" key="2">
    <source>
        <dbReference type="ARBA" id="ARBA00008290"/>
    </source>
</evidence>
<dbReference type="Gene3D" id="2.30.250.10">
    <property type="entry name" value="Aminopeptidase i, Domain 2"/>
    <property type="match status" value="1"/>
</dbReference>
<dbReference type="GO" id="GO:0004177">
    <property type="term" value="F:aminopeptidase activity"/>
    <property type="evidence" value="ECO:0007669"/>
    <property type="project" value="UniProtKB-KW"/>
</dbReference>
<dbReference type="KEGG" id="dho:Dia5BBH33_16670"/>
<keyword evidence="7 9" id="KW-0862">Zinc</keyword>
<proteinExistence type="inferred from homology"/>
<dbReference type="PRINTS" id="PR00932">
    <property type="entry name" value="AMINO1PTASE"/>
</dbReference>
<protein>
    <recommendedName>
        <fullName evidence="10">M18 family aminopeptidase</fullName>
        <ecNumber evidence="10">3.4.11.-</ecNumber>
    </recommendedName>
</protein>
<dbReference type="Gene3D" id="3.40.630.10">
    <property type="entry name" value="Zn peptidases"/>
    <property type="match status" value="1"/>
</dbReference>
<dbReference type="SUPFAM" id="SSF101821">
    <property type="entry name" value="Aminopeptidase/glucanase lid domain"/>
    <property type="match status" value="1"/>
</dbReference>
<evidence type="ECO:0000256" key="10">
    <source>
        <dbReference type="RuleBase" id="RU004387"/>
    </source>
</evidence>
<keyword evidence="8 9" id="KW-0482">Metalloprotease</keyword>
<keyword evidence="5 9" id="KW-0479">Metal-binding</keyword>
<evidence type="ECO:0000256" key="8">
    <source>
        <dbReference type="ARBA" id="ARBA00023049"/>
    </source>
</evidence>
<dbReference type="AlphaFoldDB" id="A0A8D4UVE9"/>
<comment type="cofactor">
    <cofactor evidence="1 10">
        <name>Zn(2+)</name>
        <dbReference type="ChEBI" id="CHEBI:29105"/>
    </cofactor>
</comment>
<dbReference type="GO" id="GO:0008270">
    <property type="term" value="F:zinc ion binding"/>
    <property type="evidence" value="ECO:0007669"/>
    <property type="project" value="InterPro"/>
</dbReference>
<dbReference type="SUPFAM" id="SSF53187">
    <property type="entry name" value="Zn-dependent exopeptidases"/>
    <property type="match status" value="1"/>
</dbReference>
<dbReference type="RefSeq" id="WP_143332772.1">
    <property type="nucleotide sequence ID" value="NZ_AP019697.1"/>
</dbReference>